<organism evidence="1 2">
    <name type="scientific">Candidatus Portnoybacteria bacterium RIFCSPHIGHO2_12_FULL_38_9</name>
    <dbReference type="NCBI Taxonomy" id="1801997"/>
    <lineage>
        <taxon>Bacteria</taxon>
        <taxon>Candidatus Portnoyibacteriota</taxon>
    </lineage>
</organism>
<evidence type="ECO:0000313" key="1">
    <source>
        <dbReference type="EMBL" id="OGZ36436.1"/>
    </source>
</evidence>
<dbReference type="Proteomes" id="UP000177061">
    <property type="component" value="Unassembled WGS sequence"/>
</dbReference>
<gene>
    <name evidence="1" type="ORF">A3J64_02270</name>
</gene>
<comment type="caution">
    <text evidence="1">The sequence shown here is derived from an EMBL/GenBank/DDBJ whole genome shotgun (WGS) entry which is preliminary data.</text>
</comment>
<protein>
    <submittedName>
        <fullName evidence="1">Uncharacterized protein</fullName>
    </submittedName>
</protein>
<sequence>MVIYKIGGEKILASREGAAEGMWPASPELQRDEEEFRRARAFRRSACPPKPRRRREAEAVSSVQKMFEQSCIIPPLNKTPASSGCFVC</sequence>
<reference evidence="1 2" key="1">
    <citation type="journal article" date="2016" name="Nat. Commun.">
        <title>Thousands of microbial genomes shed light on interconnected biogeochemical processes in an aquifer system.</title>
        <authorList>
            <person name="Anantharaman K."/>
            <person name="Brown C.T."/>
            <person name="Hug L.A."/>
            <person name="Sharon I."/>
            <person name="Castelle C.J."/>
            <person name="Probst A.J."/>
            <person name="Thomas B.C."/>
            <person name="Singh A."/>
            <person name="Wilkins M.J."/>
            <person name="Karaoz U."/>
            <person name="Brodie E.L."/>
            <person name="Williams K.H."/>
            <person name="Hubbard S.S."/>
            <person name="Banfield J.F."/>
        </authorList>
    </citation>
    <scope>NUCLEOTIDE SEQUENCE [LARGE SCALE GENOMIC DNA]</scope>
</reference>
<accession>A0A1G2FEE1</accession>
<dbReference type="STRING" id="1801997.A3J64_02270"/>
<proteinExistence type="predicted"/>
<evidence type="ECO:0000313" key="2">
    <source>
        <dbReference type="Proteomes" id="UP000177061"/>
    </source>
</evidence>
<name>A0A1G2FEE1_9BACT</name>
<dbReference type="AlphaFoldDB" id="A0A1G2FEE1"/>
<dbReference type="EMBL" id="MHNB01000026">
    <property type="protein sequence ID" value="OGZ36436.1"/>
    <property type="molecule type" value="Genomic_DNA"/>
</dbReference>